<dbReference type="EMBL" id="FSRN01000001">
    <property type="protein sequence ID" value="SIN86569.1"/>
    <property type="molecule type" value="Genomic_DNA"/>
</dbReference>
<organism evidence="3 7">
    <name type="scientific">Carnobacterium alterfunditum</name>
    <dbReference type="NCBI Taxonomy" id="28230"/>
    <lineage>
        <taxon>Bacteria</taxon>
        <taxon>Bacillati</taxon>
        <taxon>Bacillota</taxon>
        <taxon>Bacilli</taxon>
        <taxon>Lactobacillales</taxon>
        <taxon>Carnobacteriaceae</taxon>
        <taxon>Carnobacterium</taxon>
    </lineage>
</organism>
<keyword evidence="7" id="KW-1185">Reference proteome</keyword>
<dbReference type="EMBL" id="FSRN01000001">
    <property type="protein sequence ID" value="SIN86402.1"/>
    <property type="molecule type" value="Genomic_DNA"/>
</dbReference>
<protein>
    <submittedName>
        <fullName evidence="3">Transposase DDE domain group 1</fullName>
    </submittedName>
</protein>
<dbReference type="OrthoDB" id="6627885at2"/>
<dbReference type="RefSeq" id="WP_034546678.1">
    <property type="nucleotide sequence ID" value="NZ_FSRN01000001.1"/>
</dbReference>
<evidence type="ECO:0000313" key="3">
    <source>
        <dbReference type="EMBL" id="SIN86569.1"/>
    </source>
</evidence>
<proteinExistence type="predicted"/>
<dbReference type="InterPro" id="IPR025668">
    <property type="entry name" value="Tnp_DDE_dom"/>
</dbReference>
<dbReference type="AlphaFoldDB" id="A0A1N6EU17"/>
<dbReference type="InterPro" id="IPR012337">
    <property type="entry name" value="RNaseH-like_sf"/>
</dbReference>
<dbReference type="EMBL" id="FSRN01000001">
    <property type="protein sequence ID" value="SIO14301.1"/>
    <property type="molecule type" value="Genomic_DNA"/>
</dbReference>
<dbReference type="SUPFAM" id="SSF53098">
    <property type="entry name" value="Ribonuclease H-like"/>
    <property type="match status" value="1"/>
</dbReference>
<accession>A0A1N6EU17</accession>
<evidence type="ECO:0000313" key="2">
    <source>
        <dbReference type="EMBL" id="SIN86402.1"/>
    </source>
</evidence>
<evidence type="ECO:0000313" key="4">
    <source>
        <dbReference type="EMBL" id="SIN86628.1"/>
    </source>
</evidence>
<name>A0A1N6EU17_9LACT</name>
<evidence type="ECO:0000259" key="1">
    <source>
        <dbReference type="Pfam" id="PF13701"/>
    </source>
</evidence>
<reference evidence="7" key="2">
    <citation type="submission" date="2016-11" db="EMBL/GenBank/DDBJ databases">
        <authorList>
            <person name="Varghese N."/>
            <person name="Submissions S."/>
        </authorList>
    </citation>
    <scope>NUCLEOTIDE SEQUENCE [LARGE SCALE GENOMIC DNA]</scope>
    <source>
        <strain evidence="7">313</strain>
    </source>
</reference>
<gene>
    <name evidence="2" type="ORF">SAMN05878443_0196</name>
    <name evidence="3" type="ORF">SAMN05878443_0204</name>
    <name evidence="4" type="ORF">SAMN05878443_0207</name>
    <name evidence="5" type="ORF">SAMN05878443_0816</name>
    <name evidence="6" type="ORF">SAMN05878443_1602</name>
</gene>
<evidence type="ECO:0000313" key="5">
    <source>
        <dbReference type="EMBL" id="SIN98625.1"/>
    </source>
</evidence>
<dbReference type="EMBL" id="FSRN01000001">
    <property type="protein sequence ID" value="SIN98625.1"/>
    <property type="molecule type" value="Genomic_DNA"/>
</dbReference>
<sequence length="438" mass="50610">MATLHENRLLFNSNITVSHSGGNLSSDSGLILVKEFMHTINFSNILKQTLTINDDRLYYNHANHSIIEQILFQLIAGYQTDSSADVLSKDPIFQSLLAKEQLASQPSISRLWDRLSQENISQLQEVNQILIDKVRTARNTTEMIFDLDSTHSDTFGNQEKSNYNAHYQTNGYHPLVAFEGLTGDFLKAELRSGNVYTSNGVADFVRPLFDHYQETVPVSSILVRADSGFATPELYELCEKRQNFYIVRLKSNRNLGKIAEQFVSINDQQDWDKKEVHYASTLYQAKSWTHPRRICIKSTREATELIARHEFIITNLSENLSAEAVFQTYSKRGTMENYIKEAKNGFYFDKTNSPRFLENHARMMVSVLAYNIVNFMRTLCFTKETKGFQVSTIRLLLFKVAGKLVHSGRKTFLKLSSYHVYHELFHKILRNIQHFKWQ</sequence>
<dbReference type="eggNOG" id="COG3385">
    <property type="taxonomic scope" value="Bacteria"/>
</dbReference>
<reference evidence="3" key="1">
    <citation type="submission" date="2016-11" db="EMBL/GenBank/DDBJ databases">
        <authorList>
            <person name="Jaros S."/>
            <person name="Januszkiewicz K."/>
            <person name="Wedrychowicz H."/>
        </authorList>
    </citation>
    <scope>NUCLEOTIDE SEQUENCE [LARGE SCALE GENOMIC DNA]</scope>
    <source>
        <strain evidence="3">313</strain>
    </source>
</reference>
<dbReference type="EMBL" id="FSRN01000001">
    <property type="protein sequence ID" value="SIN86628.1"/>
    <property type="molecule type" value="Genomic_DNA"/>
</dbReference>
<dbReference type="Proteomes" id="UP000184758">
    <property type="component" value="Unassembled WGS sequence"/>
</dbReference>
<dbReference type="Pfam" id="PF13701">
    <property type="entry name" value="DDE_Tnp_1_4"/>
    <property type="match status" value="1"/>
</dbReference>
<feature type="domain" description="Transposase DDE" evidence="1">
    <location>
        <begin position="9"/>
        <end position="436"/>
    </location>
</feature>
<dbReference type="NCBIfam" id="NF033539">
    <property type="entry name" value="transpos_IS1380"/>
    <property type="match status" value="1"/>
</dbReference>
<evidence type="ECO:0000313" key="7">
    <source>
        <dbReference type="Proteomes" id="UP000184758"/>
    </source>
</evidence>
<dbReference type="InterPro" id="IPR047960">
    <property type="entry name" value="Transpos_IS1380"/>
</dbReference>
<evidence type="ECO:0000313" key="6">
    <source>
        <dbReference type="EMBL" id="SIO14301.1"/>
    </source>
</evidence>